<dbReference type="SUPFAM" id="SSF102114">
    <property type="entry name" value="Radical SAM enzymes"/>
    <property type="match status" value="1"/>
</dbReference>
<dbReference type="PIRSF" id="PIRSF004869">
    <property type="entry name" value="PflX_prd"/>
    <property type="match status" value="1"/>
</dbReference>
<dbReference type="CDD" id="cd01335">
    <property type="entry name" value="Radical_SAM"/>
    <property type="match status" value="1"/>
</dbReference>
<evidence type="ECO:0000256" key="5">
    <source>
        <dbReference type="ARBA" id="ARBA00023014"/>
    </source>
</evidence>
<comment type="caution">
    <text evidence="8">The sequence shown here is derived from an EMBL/GenBank/DDBJ whole genome shotgun (WGS) entry which is preliminary data.</text>
</comment>
<dbReference type="Gene3D" id="3.20.20.70">
    <property type="entry name" value="Aldolase class I"/>
    <property type="match status" value="1"/>
</dbReference>
<dbReference type="VEuPathDB" id="AmoebaDB:EHI5A_094390"/>
<evidence type="ECO:0000313" key="8">
    <source>
        <dbReference type="EMBL" id="GAT94460.1"/>
    </source>
</evidence>
<dbReference type="VEuPathDB" id="AmoebaDB:EHI7A_058590"/>
<keyword evidence="1" id="KW-0004">4Fe-4S</keyword>
<dbReference type="PANTHER" id="PTHR30352:SF5">
    <property type="entry name" value="PYRUVATE FORMATE-LYASE 1-ACTIVATING ENZYME"/>
    <property type="match status" value="1"/>
</dbReference>
<name>A0A5K1UL08_ENTHI</name>
<keyword evidence="3 6" id="KW-0479">Metal-binding</keyword>
<dbReference type="VEuPathDB" id="AmoebaDB:EHI8A_060650"/>
<dbReference type="InterPro" id="IPR027596">
    <property type="entry name" value="AmmeMemoSam_rS"/>
</dbReference>
<evidence type="ECO:0000256" key="4">
    <source>
        <dbReference type="ARBA" id="ARBA00023004"/>
    </source>
</evidence>
<dbReference type="SFLD" id="SFLDG01101">
    <property type="entry name" value="Uncharacterised_Radical_SAM_Su"/>
    <property type="match status" value="1"/>
</dbReference>
<dbReference type="InterPro" id="IPR058240">
    <property type="entry name" value="rSAM_sf"/>
</dbReference>
<dbReference type="EMBL" id="BDEQ01000001">
    <property type="protein sequence ID" value="GAT94460.1"/>
    <property type="molecule type" value="Genomic_DNA"/>
</dbReference>
<keyword evidence="4 6" id="KW-0408">Iron</keyword>
<dbReference type="Proteomes" id="UP000078387">
    <property type="component" value="Unassembled WGS sequence"/>
</dbReference>
<dbReference type="GO" id="GO:0046872">
    <property type="term" value="F:metal ion binding"/>
    <property type="evidence" value="ECO:0007669"/>
    <property type="project" value="UniProtKB-KW"/>
</dbReference>
<feature type="binding site" evidence="6">
    <location>
        <position position="90"/>
    </location>
    <ligand>
        <name>[4Fe-4S] cluster</name>
        <dbReference type="ChEBI" id="CHEBI:49883"/>
        <note>4Fe-4S-S-AdoMet</note>
    </ligand>
</feature>
<dbReference type="PROSITE" id="PS51918">
    <property type="entry name" value="RADICAL_SAM"/>
    <property type="match status" value="1"/>
</dbReference>
<comment type="cofactor">
    <cofactor evidence="6">
        <name>[4Fe-4S] cluster</name>
        <dbReference type="ChEBI" id="CHEBI:49883"/>
    </cofactor>
    <text evidence="6">Binds 1 [4Fe-4S] cluster. The cluster is coordinated with 3 cysteines and an exchangeable S-adenosyl-L-methionine.</text>
</comment>
<dbReference type="Pfam" id="PF04055">
    <property type="entry name" value="Radical_SAM"/>
    <property type="match status" value="1"/>
</dbReference>
<feature type="binding site" evidence="6">
    <location>
        <position position="93"/>
    </location>
    <ligand>
        <name>[4Fe-4S] cluster</name>
        <dbReference type="ChEBI" id="CHEBI:49883"/>
        <note>4Fe-4S-S-AdoMet</note>
    </ligand>
</feature>
<dbReference type="VEuPathDB" id="AmoebaDB:KM1_239540"/>
<gene>
    <name evidence="8" type="ORF">CL6EHI_065810</name>
</gene>
<evidence type="ECO:0000256" key="6">
    <source>
        <dbReference type="PIRSR" id="PIRSR004869-50"/>
    </source>
</evidence>
<dbReference type="SFLD" id="SFLDS00029">
    <property type="entry name" value="Radical_SAM"/>
    <property type="match status" value="1"/>
</dbReference>
<dbReference type="VEuPathDB" id="AmoebaDB:EHI_065810"/>
<keyword evidence="2 6" id="KW-0949">S-adenosyl-L-methionine</keyword>
<evidence type="ECO:0000256" key="2">
    <source>
        <dbReference type="ARBA" id="ARBA00022691"/>
    </source>
</evidence>
<evidence type="ECO:0000313" key="9">
    <source>
        <dbReference type="Proteomes" id="UP000078387"/>
    </source>
</evidence>
<keyword evidence="5 6" id="KW-0411">Iron-sulfur</keyword>
<dbReference type="OMA" id="PWHVSAF"/>
<sequence>MSVDQQHQMLFRKLQDGNIQCVACNRYCVIKEGETGTCGVRKNTNGNLELIVYGKVIGPGPSPIEKKPMFHFLPQTMTYSIATVGCNFTCQFCQNWDISQCALQIKEAGGDYIGKIGRLGYSMSAQKVISEAKRKNCPVIAYTYNEPTVFTEFALECGKLAHQEGMKNVFVTNGYESKECVEAMKGIIDGMNIDLKGFTEEFYHSITGGHLQPVLETIKRCHQLGIWIEITTLIIPGQNDSDEELNNIAQFIYSVDPCIPWHISAFHPDYLMDTTPKTPVSTLRRAYTIGQRVGLKYIYCGNVIDPEREATYCKKCGTKLMQRKVFTTTFTQNFKNGMCLKCQTMCDGVWK</sequence>
<proteinExistence type="predicted"/>
<evidence type="ECO:0000256" key="3">
    <source>
        <dbReference type="ARBA" id="ARBA00022723"/>
    </source>
</evidence>
<dbReference type="NCBIfam" id="TIGR04337">
    <property type="entry name" value="AmmeMemoSam_rS"/>
    <property type="match status" value="1"/>
</dbReference>
<accession>A0A5K1UL08</accession>
<protein>
    <submittedName>
        <fullName evidence="8">Radical sam domain protein</fullName>
    </submittedName>
</protein>
<dbReference type="InterPro" id="IPR034457">
    <property type="entry name" value="Organic_radical-activating"/>
</dbReference>
<reference evidence="8 9" key="1">
    <citation type="submission" date="2016-05" db="EMBL/GenBank/DDBJ databases">
        <title>First whole genome sequencing of Entamoeba histolytica HM1:IMSS-clone-6.</title>
        <authorList>
            <person name="Mukherjee Avik.K."/>
            <person name="Izumyama S."/>
            <person name="Nakada-Tsukui K."/>
            <person name="Nozaki T."/>
        </authorList>
    </citation>
    <scope>NUCLEOTIDE SEQUENCE [LARGE SCALE GENOMIC DNA]</scope>
    <source>
        <strain evidence="8 9">HM1:IMSS clone 6</strain>
    </source>
</reference>
<dbReference type="SMART" id="SM00729">
    <property type="entry name" value="Elp3"/>
    <property type="match status" value="1"/>
</dbReference>
<dbReference type="InterPro" id="IPR013785">
    <property type="entry name" value="Aldolase_TIM"/>
</dbReference>
<dbReference type="GO" id="GO:0051539">
    <property type="term" value="F:4 iron, 4 sulfur cluster binding"/>
    <property type="evidence" value="ECO:0007669"/>
    <property type="project" value="UniProtKB-KW"/>
</dbReference>
<dbReference type="GO" id="GO:0003824">
    <property type="term" value="F:catalytic activity"/>
    <property type="evidence" value="ECO:0007669"/>
    <property type="project" value="InterPro"/>
</dbReference>
<dbReference type="AlphaFoldDB" id="A0A5K1UL08"/>
<dbReference type="InterPro" id="IPR016431">
    <property type="entry name" value="Pyrv-formate_lyase-activ_prd"/>
</dbReference>
<feature type="domain" description="Radical SAM core" evidence="7">
    <location>
        <begin position="71"/>
        <end position="296"/>
    </location>
</feature>
<feature type="binding site" evidence="6">
    <location>
        <position position="86"/>
    </location>
    <ligand>
        <name>[4Fe-4S] cluster</name>
        <dbReference type="ChEBI" id="CHEBI:49883"/>
        <note>4Fe-4S-S-AdoMet</note>
    </ligand>
</feature>
<organism evidence="8 9">
    <name type="scientific">Entamoeba histolytica</name>
    <dbReference type="NCBI Taxonomy" id="5759"/>
    <lineage>
        <taxon>Eukaryota</taxon>
        <taxon>Amoebozoa</taxon>
        <taxon>Evosea</taxon>
        <taxon>Archamoebae</taxon>
        <taxon>Mastigamoebida</taxon>
        <taxon>Entamoebidae</taxon>
        <taxon>Entamoeba</taxon>
    </lineage>
</organism>
<evidence type="ECO:0000256" key="1">
    <source>
        <dbReference type="ARBA" id="ARBA00022485"/>
    </source>
</evidence>
<dbReference type="InterPro" id="IPR007197">
    <property type="entry name" value="rSAM"/>
</dbReference>
<evidence type="ECO:0000259" key="7">
    <source>
        <dbReference type="PROSITE" id="PS51918"/>
    </source>
</evidence>
<dbReference type="PANTHER" id="PTHR30352">
    <property type="entry name" value="PYRUVATE FORMATE-LYASE-ACTIVATING ENZYME"/>
    <property type="match status" value="1"/>
</dbReference>
<dbReference type="InterPro" id="IPR006638">
    <property type="entry name" value="Elp3/MiaA/NifB-like_rSAM"/>
</dbReference>